<dbReference type="EMBL" id="JBEPML010000025">
    <property type="protein sequence ID" value="MET3794504.1"/>
    <property type="molecule type" value="Genomic_DNA"/>
</dbReference>
<evidence type="ECO:0000259" key="1">
    <source>
        <dbReference type="Pfam" id="PF02371"/>
    </source>
</evidence>
<organism evidence="2 3">
    <name type="scientific">Aquamicrobium terrae</name>
    <dbReference type="NCBI Taxonomy" id="1324945"/>
    <lineage>
        <taxon>Bacteria</taxon>
        <taxon>Pseudomonadati</taxon>
        <taxon>Pseudomonadota</taxon>
        <taxon>Alphaproteobacteria</taxon>
        <taxon>Hyphomicrobiales</taxon>
        <taxon>Phyllobacteriaceae</taxon>
        <taxon>Aquamicrobium</taxon>
    </lineage>
</organism>
<dbReference type="PANTHER" id="PTHR33055">
    <property type="entry name" value="TRANSPOSASE FOR INSERTION SEQUENCE ELEMENT IS1111A"/>
    <property type="match status" value="1"/>
</dbReference>
<name>A0ABV2N6R2_9HYPH</name>
<dbReference type="InterPro" id="IPR003346">
    <property type="entry name" value="Transposase_20"/>
</dbReference>
<dbReference type="Pfam" id="PF02371">
    <property type="entry name" value="Transposase_20"/>
    <property type="match status" value="1"/>
</dbReference>
<proteinExistence type="predicted"/>
<comment type="caution">
    <text evidence="2">The sequence shown here is derived from an EMBL/GenBank/DDBJ whole genome shotgun (WGS) entry which is preliminary data.</text>
</comment>
<reference evidence="2 3" key="1">
    <citation type="submission" date="2024-06" db="EMBL/GenBank/DDBJ databases">
        <title>Genomic Encyclopedia of Type Strains, Phase IV (KMG-IV): sequencing the most valuable type-strain genomes for metagenomic binning, comparative biology and taxonomic classification.</title>
        <authorList>
            <person name="Goeker M."/>
        </authorList>
    </citation>
    <scope>NUCLEOTIDE SEQUENCE [LARGE SCALE GENOMIC DNA]</scope>
    <source>
        <strain evidence="2 3">DSM 27865</strain>
    </source>
</reference>
<dbReference type="Proteomes" id="UP001549076">
    <property type="component" value="Unassembled WGS sequence"/>
</dbReference>
<keyword evidence="3" id="KW-1185">Reference proteome</keyword>
<evidence type="ECO:0000313" key="3">
    <source>
        <dbReference type="Proteomes" id="UP001549076"/>
    </source>
</evidence>
<gene>
    <name evidence="2" type="ORF">ABID37_004744</name>
</gene>
<feature type="domain" description="Transposase IS116/IS110/IS902 C-terminal" evidence="1">
    <location>
        <begin position="107"/>
        <end position="180"/>
    </location>
</feature>
<protein>
    <submittedName>
        <fullName evidence="2">Transposase</fullName>
    </submittedName>
</protein>
<sequence length="234" mass="26180">MRFVPPKSTDQLAVQAVHRIRRRLIADRVRLANQIRGLLSEHGIVIARDISQLRRGLSIIAGSTDDSLSDLVRSLMRELQAELTEIDYRIAVYDREIREIFRTSDQCQRLGKIEGIGPVTATALIAAVGDRSCFKNGRQFAAWLGLVPKQRSSRGRARLFGISKRGDRYLRTLTIHGARAGGKQDPRSLWLDKLRQRRHPNVAAVALANKNARIVWAMLSAGTFYESALAVTAT</sequence>
<dbReference type="PANTHER" id="PTHR33055:SF3">
    <property type="entry name" value="PUTATIVE TRANSPOSASE FOR IS117-RELATED"/>
    <property type="match status" value="1"/>
</dbReference>
<accession>A0ABV2N6R2</accession>
<dbReference type="InterPro" id="IPR047650">
    <property type="entry name" value="Transpos_IS110"/>
</dbReference>
<evidence type="ECO:0000313" key="2">
    <source>
        <dbReference type="EMBL" id="MET3794504.1"/>
    </source>
</evidence>
<dbReference type="NCBIfam" id="NF033542">
    <property type="entry name" value="transpos_IS110"/>
    <property type="match status" value="1"/>
</dbReference>